<dbReference type="OrthoDB" id="5954007at2"/>
<comment type="caution">
    <text evidence="2">The sequence shown here is derived from an EMBL/GenBank/DDBJ whole genome shotgun (WGS) entry which is preliminary data.</text>
</comment>
<dbReference type="AlphaFoldDB" id="A0A6I3STG1"/>
<accession>A0A6I3STG1</accession>
<protein>
    <recommendedName>
        <fullName evidence="4">Pilus assembly protein PilX</fullName>
    </recommendedName>
</protein>
<dbReference type="EMBL" id="WNKZ01000010">
    <property type="protein sequence ID" value="MTV52289.1"/>
    <property type="molecule type" value="Genomic_DNA"/>
</dbReference>
<keyword evidence="1" id="KW-0472">Membrane</keyword>
<sequence>MEAMMPRVLPPRRPQGIALPVMLIMLTVLLISSIYLLRSTTSTTLTTSNLAYEAALSKSADLGLHTAFDWLSTVGKGQLTADRPAAGYVATLNPAWSVRTPAFWQGSTVVVEQPSNLRIEYVIHRMCTGTGDYNAANSCTLTSARRNVSAPTQVGDSLSSDAPAYQDKPQLHYVITARVFGTRGGNVVNQTVVMMGP</sequence>
<evidence type="ECO:0008006" key="4">
    <source>
        <dbReference type="Google" id="ProtNLM"/>
    </source>
</evidence>
<feature type="transmembrane region" description="Helical" evidence="1">
    <location>
        <begin position="17"/>
        <end position="37"/>
    </location>
</feature>
<evidence type="ECO:0000313" key="3">
    <source>
        <dbReference type="Proteomes" id="UP000430634"/>
    </source>
</evidence>
<gene>
    <name evidence="2" type="ORF">GM672_06015</name>
</gene>
<organism evidence="2 3">
    <name type="scientific">Pseudoduganella buxea</name>
    <dbReference type="NCBI Taxonomy" id="1949069"/>
    <lineage>
        <taxon>Bacteria</taxon>
        <taxon>Pseudomonadati</taxon>
        <taxon>Pseudomonadota</taxon>
        <taxon>Betaproteobacteria</taxon>
        <taxon>Burkholderiales</taxon>
        <taxon>Oxalobacteraceae</taxon>
        <taxon>Telluria group</taxon>
        <taxon>Pseudoduganella</taxon>
    </lineage>
</organism>
<evidence type="ECO:0000256" key="1">
    <source>
        <dbReference type="SAM" id="Phobius"/>
    </source>
</evidence>
<keyword evidence="1" id="KW-0812">Transmembrane</keyword>
<evidence type="ECO:0000313" key="2">
    <source>
        <dbReference type="EMBL" id="MTV52289.1"/>
    </source>
</evidence>
<name>A0A6I3STG1_9BURK</name>
<keyword evidence="1" id="KW-1133">Transmembrane helix</keyword>
<dbReference type="Proteomes" id="UP000430634">
    <property type="component" value="Unassembled WGS sequence"/>
</dbReference>
<proteinExistence type="predicted"/>
<reference evidence="2 3" key="1">
    <citation type="submission" date="2019-11" db="EMBL/GenBank/DDBJ databases">
        <title>Type strains purchased from KCTC, JCM and DSMZ.</title>
        <authorList>
            <person name="Lu H."/>
        </authorList>
    </citation>
    <scope>NUCLEOTIDE SEQUENCE [LARGE SCALE GENOMIC DNA]</scope>
    <source>
        <strain evidence="2 3">KCTC 52429</strain>
    </source>
</reference>